<keyword evidence="5" id="KW-1185">Reference proteome</keyword>
<dbReference type="PROSITE" id="PS50106">
    <property type="entry name" value="PDZ"/>
    <property type="match status" value="1"/>
</dbReference>
<feature type="compositionally biased region" description="Basic residues" evidence="2">
    <location>
        <begin position="365"/>
        <end position="374"/>
    </location>
</feature>
<comment type="caution">
    <text evidence="4">The sequence shown here is derived from an EMBL/GenBank/DDBJ whole genome shotgun (WGS) entry which is preliminary data.</text>
</comment>
<feature type="region of interest" description="Disordered" evidence="2">
    <location>
        <begin position="49"/>
        <end position="71"/>
    </location>
</feature>
<keyword evidence="1" id="KW-0175">Coiled coil</keyword>
<name>A0A4C1WZM4_EUMVA</name>
<feature type="compositionally biased region" description="Basic and acidic residues" evidence="2">
    <location>
        <begin position="402"/>
        <end position="423"/>
    </location>
</feature>
<feature type="compositionally biased region" description="Basic and acidic residues" evidence="2">
    <location>
        <begin position="489"/>
        <end position="507"/>
    </location>
</feature>
<feature type="compositionally biased region" description="Basic residues" evidence="2">
    <location>
        <begin position="508"/>
        <end position="520"/>
    </location>
</feature>
<feature type="region of interest" description="Disordered" evidence="2">
    <location>
        <begin position="321"/>
        <end position="385"/>
    </location>
</feature>
<feature type="compositionally biased region" description="Basic and acidic residues" evidence="2">
    <location>
        <begin position="557"/>
        <end position="573"/>
    </location>
</feature>
<feature type="compositionally biased region" description="Polar residues" evidence="2">
    <location>
        <begin position="594"/>
        <end position="609"/>
    </location>
</feature>
<evidence type="ECO:0000256" key="1">
    <source>
        <dbReference type="SAM" id="Coils"/>
    </source>
</evidence>
<evidence type="ECO:0000313" key="4">
    <source>
        <dbReference type="EMBL" id="GBP56831.1"/>
    </source>
</evidence>
<evidence type="ECO:0000256" key="2">
    <source>
        <dbReference type="SAM" id="MobiDB-lite"/>
    </source>
</evidence>
<organism evidence="4 5">
    <name type="scientific">Eumeta variegata</name>
    <name type="common">Bagworm moth</name>
    <name type="synonym">Eumeta japonica</name>
    <dbReference type="NCBI Taxonomy" id="151549"/>
    <lineage>
        <taxon>Eukaryota</taxon>
        <taxon>Metazoa</taxon>
        <taxon>Ecdysozoa</taxon>
        <taxon>Arthropoda</taxon>
        <taxon>Hexapoda</taxon>
        <taxon>Insecta</taxon>
        <taxon>Pterygota</taxon>
        <taxon>Neoptera</taxon>
        <taxon>Endopterygota</taxon>
        <taxon>Lepidoptera</taxon>
        <taxon>Glossata</taxon>
        <taxon>Ditrysia</taxon>
        <taxon>Tineoidea</taxon>
        <taxon>Psychidae</taxon>
        <taxon>Oiketicinae</taxon>
        <taxon>Eumeta</taxon>
    </lineage>
</organism>
<dbReference type="CDD" id="cd00136">
    <property type="entry name" value="PDZ_canonical"/>
    <property type="match status" value="1"/>
</dbReference>
<reference evidence="4 5" key="1">
    <citation type="journal article" date="2019" name="Commun. Biol.">
        <title>The bagworm genome reveals a unique fibroin gene that provides high tensile strength.</title>
        <authorList>
            <person name="Kono N."/>
            <person name="Nakamura H."/>
            <person name="Ohtoshi R."/>
            <person name="Tomita M."/>
            <person name="Numata K."/>
            <person name="Arakawa K."/>
        </authorList>
    </citation>
    <scope>NUCLEOTIDE SEQUENCE [LARGE SCALE GENOMIC DNA]</scope>
</reference>
<feature type="region of interest" description="Disordered" evidence="2">
    <location>
        <begin position="401"/>
        <end position="427"/>
    </location>
</feature>
<feature type="compositionally biased region" description="Low complexity" evidence="2">
    <location>
        <begin position="332"/>
        <end position="342"/>
    </location>
</feature>
<dbReference type="InterPro" id="IPR001478">
    <property type="entry name" value="PDZ"/>
</dbReference>
<feature type="compositionally biased region" description="Basic and acidic residues" evidence="2">
    <location>
        <begin position="536"/>
        <end position="547"/>
    </location>
</feature>
<feature type="compositionally biased region" description="Basic residues" evidence="2">
    <location>
        <begin position="580"/>
        <end position="591"/>
    </location>
</feature>
<feature type="compositionally biased region" description="Basic and acidic residues" evidence="2">
    <location>
        <begin position="57"/>
        <end position="68"/>
    </location>
</feature>
<protein>
    <recommendedName>
        <fullName evidence="3">PDZ domain-containing protein</fullName>
    </recommendedName>
</protein>
<feature type="domain" description="PDZ" evidence="3">
    <location>
        <begin position="107"/>
        <end position="189"/>
    </location>
</feature>
<evidence type="ECO:0000313" key="5">
    <source>
        <dbReference type="Proteomes" id="UP000299102"/>
    </source>
</evidence>
<evidence type="ECO:0000259" key="3">
    <source>
        <dbReference type="PROSITE" id="PS50106"/>
    </source>
</evidence>
<feature type="compositionally biased region" description="Basic and acidic residues" evidence="2">
    <location>
        <begin position="638"/>
        <end position="647"/>
    </location>
</feature>
<dbReference type="STRING" id="151549.A0A4C1WZM4"/>
<dbReference type="AlphaFoldDB" id="A0A4C1WZM4"/>
<accession>A0A4C1WZM4</accession>
<dbReference type="Proteomes" id="UP000299102">
    <property type="component" value="Unassembled WGS sequence"/>
</dbReference>
<feature type="coiled-coil region" evidence="1">
    <location>
        <begin position="208"/>
        <end position="242"/>
    </location>
</feature>
<dbReference type="EMBL" id="BGZK01000702">
    <property type="protein sequence ID" value="GBP56831.1"/>
    <property type="molecule type" value="Genomic_DNA"/>
</dbReference>
<gene>
    <name evidence="4" type="ORF">EVAR_41467_1</name>
</gene>
<proteinExistence type="predicted"/>
<sequence length="684" mass="75916">MASSAHFAITDFKTSSTYRNLHQLRVIEPEFYFGNSFVQIRTVSGSGIDTAKRRRAESKSRPDEDGIEKGTMLESGVELKLGPRACSESEKGTLPSAVHGCGGESAMVVCAEMREGTWGSAPHAGPGLYIEWVRPAPSSAPTEAPLPAPGDRVLEVNGVSLVSSRSMDELERALRLTPTPARLVLLRAMPRLRPRTPPMPPAITQTEVTSLRVELGSLRAAAEDAERTKASLKTDNTRLTHRISYLEEQVAELLARRAQSHFPDNYDSRYSPLTDCQKNVTNISIGAEPGSNVRSSAKSEVQVFQKGPDITAIVAKLPGLDSTENGLPVIGPRSSASSRTSPAPLPPAGPQRRSHSSHSLDHRTGRPRHSHPTHSSHMTSDYRADTDAALRIIERNRRHIERQRIESDRRGASGYDDLHHSCSEAEPDSAVELAERCRRDAADRIHETIKKTNWAERKTLSIIEQLKRSQRSRKTKNKNDSLEQLEEESERRYMNHRIDGKIIENAHKSSRRSSKMHSRSAKSSEFESECSDWPNGDERRRSRKPDYGSEPALVKLTRHDTFDERVSESEVKVRPTPPRKPVRLSLHKARSAHSLATGSETETANTPGSRVQVEDDSPRSTETGGKKPVKRSYGSGGDRWERFREGGRGTPRPVRRLDALSACDAPHADRLYPSEIHAPLAPRS</sequence>
<dbReference type="OrthoDB" id="6425020at2759"/>
<feature type="region of interest" description="Disordered" evidence="2">
    <location>
        <begin position="467"/>
        <end position="684"/>
    </location>
</feature>